<comment type="caution">
    <text evidence="6">The sequence shown here is derived from an EMBL/GenBank/DDBJ whole genome shotgun (WGS) entry which is preliminary data.</text>
</comment>
<protein>
    <recommendedName>
        <fullName evidence="8">Transcription factor domain-containing protein</fullName>
    </recommendedName>
</protein>
<dbReference type="PANTHER" id="PTHR31845:SF10">
    <property type="entry name" value="ZN(II)2CYS6 TRANSCRIPTION FACTOR (EUROFUNG)"/>
    <property type="match status" value="1"/>
</dbReference>
<evidence type="ECO:0000313" key="7">
    <source>
        <dbReference type="Proteomes" id="UP000766486"/>
    </source>
</evidence>
<evidence type="ECO:0000256" key="3">
    <source>
        <dbReference type="ARBA" id="ARBA00023125"/>
    </source>
</evidence>
<reference evidence="6 7" key="1">
    <citation type="submission" date="2019-06" db="EMBL/GenBank/DDBJ databases">
        <authorList>
            <person name="Broberg M."/>
        </authorList>
    </citation>
    <scope>NUCLEOTIDE SEQUENCE [LARGE SCALE GENOMIC DNA]</scope>
</reference>
<dbReference type="Proteomes" id="UP000766486">
    <property type="component" value="Unassembled WGS sequence"/>
</dbReference>
<sequence length="457" mass="50675">MLNLYRDDMMPLFPFIILSPHTTPTELFHKKPVLFMTIIAVTCQHDVELQSRLCSLCRKEIAHRIWDQSEVSLDLLQAILVFIAWRHVHVHLGSKLSNLIHSAIALAVDLGIYHEPRQAAKAQLGALDGSENFIGSGELRTLEQRRAQLGLFWLSSVLSACLQDVAGVKSSLSVANSCDILEQTKELPSDLHLVRLVQLQKTAETVITAIGEDDGSNNLTFSSSAMFDLLGREVKKADPSRLLSSDRSSSILLSLSYDIVRLLLYRSYLDELSHNLSHDDLHAHGISAAVRCTSLVDSTADAAKAAIMSFLALDSYTLLSLPYPHWIQMGHAIRTLARILSMKSEASEALPAIDLLKLLEQVPAKVEEAFSRGIQCPVPRGLPAIFRGFRKAVSDIARSTGITIPTEMSLDIEEEQTVQPDSDHLSGVGLYEEDEHFMMDLFSDGGFQLNFDQAWAY</sequence>
<dbReference type="CDD" id="cd12148">
    <property type="entry name" value="fungal_TF_MHR"/>
    <property type="match status" value="1"/>
</dbReference>
<evidence type="ECO:0000256" key="4">
    <source>
        <dbReference type="ARBA" id="ARBA00023163"/>
    </source>
</evidence>
<evidence type="ECO:0000256" key="2">
    <source>
        <dbReference type="ARBA" id="ARBA00023015"/>
    </source>
</evidence>
<gene>
    <name evidence="6" type="ORF">CLO192961_LOCUS192629</name>
</gene>
<dbReference type="EMBL" id="CABFNS010000753">
    <property type="protein sequence ID" value="VUC26572.1"/>
    <property type="molecule type" value="Genomic_DNA"/>
</dbReference>
<evidence type="ECO:0000256" key="5">
    <source>
        <dbReference type="ARBA" id="ARBA00023242"/>
    </source>
</evidence>
<dbReference type="PANTHER" id="PTHR31845">
    <property type="entry name" value="FINGER DOMAIN PROTEIN, PUTATIVE-RELATED"/>
    <property type="match status" value="1"/>
</dbReference>
<organism evidence="6 7">
    <name type="scientific">Bionectria ochroleuca</name>
    <name type="common">Gliocladium roseum</name>
    <dbReference type="NCBI Taxonomy" id="29856"/>
    <lineage>
        <taxon>Eukaryota</taxon>
        <taxon>Fungi</taxon>
        <taxon>Dikarya</taxon>
        <taxon>Ascomycota</taxon>
        <taxon>Pezizomycotina</taxon>
        <taxon>Sordariomycetes</taxon>
        <taxon>Hypocreomycetidae</taxon>
        <taxon>Hypocreales</taxon>
        <taxon>Bionectriaceae</taxon>
        <taxon>Clonostachys</taxon>
    </lineage>
</organism>
<keyword evidence="3" id="KW-0238">DNA-binding</keyword>
<keyword evidence="5" id="KW-0539">Nucleus</keyword>
<proteinExistence type="predicted"/>
<dbReference type="InterPro" id="IPR051089">
    <property type="entry name" value="prtT"/>
</dbReference>
<comment type="subcellular location">
    <subcellularLocation>
        <location evidence="1">Nucleus</location>
    </subcellularLocation>
</comment>
<keyword evidence="7" id="KW-1185">Reference proteome</keyword>
<name>A0ABY6U679_BIOOC</name>
<evidence type="ECO:0000313" key="6">
    <source>
        <dbReference type="EMBL" id="VUC26572.1"/>
    </source>
</evidence>
<evidence type="ECO:0000256" key="1">
    <source>
        <dbReference type="ARBA" id="ARBA00004123"/>
    </source>
</evidence>
<keyword evidence="4" id="KW-0804">Transcription</keyword>
<keyword evidence="2" id="KW-0805">Transcription regulation</keyword>
<evidence type="ECO:0008006" key="8">
    <source>
        <dbReference type="Google" id="ProtNLM"/>
    </source>
</evidence>
<accession>A0ABY6U679</accession>